<gene>
    <name evidence="7" type="ORF">J2W91_000500</name>
</gene>
<dbReference type="PANTHER" id="PTHR21600">
    <property type="entry name" value="MITOCHONDRIAL RNA PSEUDOURIDINE SYNTHASE"/>
    <property type="match status" value="1"/>
</dbReference>
<feature type="domain" description="Pseudouridine synthase RsuA/RluA-like" evidence="6">
    <location>
        <begin position="20"/>
        <end position="175"/>
    </location>
</feature>
<dbReference type="RefSeq" id="WP_310136391.1">
    <property type="nucleotide sequence ID" value="NZ_JAVDTR010000001.1"/>
</dbReference>
<dbReference type="InterPro" id="IPR006145">
    <property type="entry name" value="PsdUridine_synth_RsuA/RluA"/>
</dbReference>
<comment type="catalytic activity">
    <reaction evidence="1">
        <text>a uridine in RNA = a pseudouridine in RNA</text>
        <dbReference type="Rhea" id="RHEA:48348"/>
        <dbReference type="Rhea" id="RHEA-COMP:12068"/>
        <dbReference type="Rhea" id="RHEA-COMP:12069"/>
        <dbReference type="ChEBI" id="CHEBI:65314"/>
        <dbReference type="ChEBI" id="CHEBI:65315"/>
    </reaction>
</comment>
<dbReference type="GO" id="GO:0001522">
    <property type="term" value="P:pseudouridine synthesis"/>
    <property type="evidence" value="ECO:0007669"/>
    <property type="project" value="InterPro"/>
</dbReference>
<dbReference type="Proteomes" id="UP001254832">
    <property type="component" value="Unassembled WGS sequence"/>
</dbReference>
<comment type="caution">
    <text evidence="7">The sequence shown here is derived from an EMBL/GenBank/DDBJ whole genome shotgun (WGS) entry which is preliminary data.</text>
</comment>
<dbReference type="InterPro" id="IPR050188">
    <property type="entry name" value="RluA_PseudoU_synthase"/>
</dbReference>
<dbReference type="Gene3D" id="3.30.2350.10">
    <property type="entry name" value="Pseudouridine synthase"/>
    <property type="match status" value="1"/>
</dbReference>
<dbReference type="Pfam" id="PF00849">
    <property type="entry name" value="PseudoU_synth_2"/>
    <property type="match status" value="1"/>
</dbReference>
<keyword evidence="3 7" id="KW-0413">Isomerase</keyword>
<comment type="similarity">
    <text evidence="2">Belongs to the pseudouridine synthase RluA family.</text>
</comment>
<organism evidence="7 8">
    <name type="scientific">Paenibacillus amylolyticus</name>
    <dbReference type="NCBI Taxonomy" id="1451"/>
    <lineage>
        <taxon>Bacteria</taxon>
        <taxon>Bacillati</taxon>
        <taxon>Bacillota</taxon>
        <taxon>Bacilli</taxon>
        <taxon>Bacillales</taxon>
        <taxon>Paenibacillaceae</taxon>
        <taxon>Paenibacillus</taxon>
    </lineage>
</organism>
<evidence type="ECO:0000259" key="6">
    <source>
        <dbReference type="Pfam" id="PF00849"/>
    </source>
</evidence>
<evidence type="ECO:0000256" key="4">
    <source>
        <dbReference type="ARBA" id="ARBA00031870"/>
    </source>
</evidence>
<evidence type="ECO:0000313" key="8">
    <source>
        <dbReference type="Proteomes" id="UP001254832"/>
    </source>
</evidence>
<dbReference type="PANTHER" id="PTHR21600:SF83">
    <property type="entry name" value="PSEUDOURIDYLATE SYNTHASE RPUSD4, MITOCHONDRIAL"/>
    <property type="match status" value="1"/>
</dbReference>
<evidence type="ECO:0000256" key="2">
    <source>
        <dbReference type="ARBA" id="ARBA00010876"/>
    </source>
</evidence>
<name>A0AAP5GX89_PAEAM</name>
<evidence type="ECO:0000256" key="3">
    <source>
        <dbReference type="ARBA" id="ARBA00023235"/>
    </source>
</evidence>
<dbReference type="InterPro" id="IPR020103">
    <property type="entry name" value="PsdUridine_synth_cat_dom_sf"/>
</dbReference>
<dbReference type="GO" id="GO:0140098">
    <property type="term" value="F:catalytic activity, acting on RNA"/>
    <property type="evidence" value="ECO:0007669"/>
    <property type="project" value="UniProtKB-ARBA"/>
</dbReference>
<dbReference type="AlphaFoldDB" id="A0AAP5GX89"/>
<proteinExistence type="inferred from homology"/>
<dbReference type="GO" id="GO:0003723">
    <property type="term" value="F:RNA binding"/>
    <property type="evidence" value="ECO:0007669"/>
    <property type="project" value="InterPro"/>
</dbReference>
<accession>A0AAP5GX89</accession>
<dbReference type="CDD" id="cd02869">
    <property type="entry name" value="PseudoU_synth_RluA_like"/>
    <property type="match status" value="1"/>
</dbReference>
<evidence type="ECO:0000313" key="7">
    <source>
        <dbReference type="EMBL" id="MDR6722052.1"/>
    </source>
</evidence>
<evidence type="ECO:0000256" key="5">
    <source>
        <dbReference type="ARBA" id="ARBA00033164"/>
    </source>
</evidence>
<evidence type="ECO:0000256" key="1">
    <source>
        <dbReference type="ARBA" id="ARBA00000073"/>
    </source>
</evidence>
<reference evidence="7" key="1">
    <citation type="submission" date="2023-07" db="EMBL/GenBank/DDBJ databases">
        <title>Sorghum-associated microbial communities from plants grown in Nebraska, USA.</title>
        <authorList>
            <person name="Schachtman D."/>
        </authorList>
    </citation>
    <scope>NUCLEOTIDE SEQUENCE</scope>
    <source>
        <strain evidence="7">BE80</strain>
    </source>
</reference>
<dbReference type="EMBL" id="JAVDTR010000001">
    <property type="protein sequence ID" value="MDR6722052.1"/>
    <property type="molecule type" value="Genomic_DNA"/>
</dbReference>
<dbReference type="GO" id="GO:0006396">
    <property type="term" value="P:RNA processing"/>
    <property type="evidence" value="ECO:0007669"/>
    <property type="project" value="UniProtKB-ARBA"/>
</dbReference>
<dbReference type="GO" id="GO:0009982">
    <property type="term" value="F:pseudouridine synthase activity"/>
    <property type="evidence" value="ECO:0007669"/>
    <property type="project" value="InterPro"/>
</dbReference>
<dbReference type="SUPFAM" id="SSF55120">
    <property type="entry name" value="Pseudouridine synthase"/>
    <property type="match status" value="1"/>
</dbReference>
<sequence length="241" mass="26805">MSDHSHSTVDIPILFEDNHLLGIVKPVNVPTQEDASGDPDLLTLLKQDLKERYNKPGNVYLGLVHRLDRPVGGAMIFAKTSKAASRLSETVRGRDFRKIYTAVVHGKPPAQRGTLKHTLLKDARTNTVTVVPPGTAGGKDAVLDYQVLGQNDRYSLVRVELHTGRSHQIRVQMQAIHCPLFGDQKYGAGVNKPGQQIALWSTIAGFPHPVTKEEITLKSLPPREFPWAEWPVHVYEQAFQN</sequence>
<protein>
    <recommendedName>
        <fullName evidence="4">RNA pseudouridylate synthase</fullName>
    </recommendedName>
    <alternativeName>
        <fullName evidence="5">RNA-uridine isomerase</fullName>
    </alternativeName>
</protein>